<organism evidence="1 2">
    <name type="scientific">Prunus persica</name>
    <name type="common">Peach</name>
    <name type="synonym">Amygdalus persica</name>
    <dbReference type="NCBI Taxonomy" id="3760"/>
    <lineage>
        <taxon>Eukaryota</taxon>
        <taxon>Viridiplantae</taxon>
        <taxon>Streptophyta</taxon>
        <taxon>Embryophyta</taxon>
        <taxon>Tracheophyta</taxon>
        <taxon>Spermatophyta</taxon>
        <taxon>Magnoliopsida</taxon>
        <taxon>eudicotyledons</taxon>
        <taxon>Gunneridae</taxon>
        <taxon>Pentapetalae</taxon>
        <taxon>rosids</taxon>
        <taxon>fabids</taxon>
        <taxon>Rosales</taxon>
        <taxon>Rosaceae</taxon>
        <taxon>Amygdaloideae</taxon>
        <taxon>Amygdaleae</taxon>
        <taxon>Prunus</taxon>
    </lineage>
</organism>
<dbReference type="Proteomes" id="UP000006882">
    <property type="component" value="Chromosome G4"/>
</dbReference>
<dbReference type="Gramene" id="ONI10181">
    <property type="protein sequence ID" value="ONI10181"/>
    <property type="gene ID" value="PRUPE_4G032800"/>
</dbReference>
<sequence>MNICVGICGANPTENNPVDPSLSLFQAVKTSLFPDLLSNPSNIFGRTPISSWTTKFPLSKRSAAEPLDGTKILVDQIQLCFPSTSSRFPLLLIVKLANVSVTERAFSLLATQTTLRGNIVLCHIPTYLLAELLGLKKPNSKMWPGETRVCPSANGCEEVML</sequence>
<protein>
    <submittedName>
        <fullName evidence="1">Uncharacterized protein</fullName>
    </submittedName>
</protein>
<proteinExistence type="predicted"/>
<evidence type="ECO:0000313" key="1">
    <source>
        <dbReference type="EMBL" id="ONI10181.1"/>
    </source>
</evidence>
<accession>A0A251PF07</accession>
<reference evidence="1 2" key="1">
    <citation type="journal article" date="2013" name="Nat. Genet.">
        <title>The high-quality draft genome of peach (Prunus persica) identifies unique patterns of genetic diversity, domestication and genome evolution.</title>
        <authorList>
            <consortium name="International Peach Genome Initiative"/>
            <person name="Verde I."/>
            <person name="Abbott A.G."/>
            <person name="Scalabrin S."/>
            <person name="Jung S."/>
            <person name="Shu S."/>
            <person name="Marroni F."/>
            <person name="Zhebentyayeva T."/>
            <person name="Dettori M.T."/>
            <person name="Grimwood J."/>
            <person name="Cattonaro F."/>
            <person name="Zuccolo A."/>
            <person name="Rossini L."/>
            <person name="Jenkins J."/>
            <person name="Vendramin E."/>
            <person name="Meisel L.A."/>
            <person name="Decroocq V."/>
            <person name="Sosinski B."/>
            <person name="Prochnik S."/>
            <person name="Mitros T."/>
            <person name="Policriti A."/>
            <person name="Cipriani G."/>
            <person name="Dondini L."/>
            <person name="Ficklin S."/>
            <person name="Goodstein D.M."/>
            <person name="Xuan P."/>
            <person name="Del Fabbro C."/>
            <person name="Aramini V."/>
            <person name="Copetti D."/>
            <person name="Gonzalez S."/>
            <person name="Horner D.S."/>
            <person name="Falchi R."/>
            <person name="Lucas S."/>
            <person name="Mica E."/>
            <person name="Maldonado J."/>
            <person name="Lazzari B."/>
            <person name="Bielenberg D."/>
            <person name="Pirona R."/>
            <person name="Miculan M."/>
            <person name="Barakat A."/>
            <person name="Testolin R."/>
            <person name="Stella A."/>
            <person name="Tartarini S."/>
            <person name="Tonutti P."/>
            <person name="Arus P."/>
            <person name="Orellana A."/>
            <person name="Wells C."/>
            <person name="Main D."/>
            <person name="Vizzotto G."/>
            <person name="Silva H."/>
            <person name="Salamini F."/>
            <person name="Schmutz J."/>
            <person name="Morgante M."/>
            <person name="Rokhsar D.S."/>
        </authorList>
    </citation>
    <scope>NUCLEOTIDE SEQUENCE [LARGE SCALE GENOMIC DNA]</scope>
    <source>
        <strain evidence="2">cv. Nemared</strain>
    </source>
</reference>
<keyword evidence="2" id="KW-1185">Reference proteome</keyword>
<dbReference type="AlphaFoldDB" id="A0A251PF07"/>
<evidence type="ECO:0000313" key="2">
    <source>
        <dbReference type="Proteomes" id="UP000006882"/>
    </source>
</evidence>
<dbReference type="EMBL" id="CM007654">
    <property type="protein sequence ID" value="ONI10181.1"/>
    <property type="molecule type" value="Genomic_DNA"/>
</dbReference>
<name>A0A251PF07_PRUPE</name>
<gene>
    <name evidence="1" type="ORF">PRUPE_4G032800</name>
</gene>